<reference evidence="1 2" key="1">
    <citation type="journal article" date="2013" name="J. Bacteriol.">
        <title>Roles of HynAB and Ech, the only two hydrogenases found in the model sulfate reducer Desulfovibrio gigas.</title>
        <authorList>
            <person name="Morais-Silva F.O."/>
            <person name="Santos C.I."/>
            <person name="Rodrigues R."/>
            <person name="Pereira I.A."/>
            <person name="Rodrigues-Pousada C."/>
        </authorList>
    </citation>
    <scope>NUCLEOTIDE SEQUENCE [LARGE SCALE GENOMIC DNA]</scope>
    <source>
        <strain evidence="2">ATCC 19364 / DSM 1382 / NCIMB 9332 / VKM B-1759</strain>
    </source>
</reference>
<sequence>MEHPAHGNLLTAKTDALVNTVNTMGAMGKGIALQFKKVFPEN</sequence>
<dbReference type="PATRIC" id="fig|1121448.10.peg.1287"/>
<dbReference type="eggNOG" id="COG2110">
    <property type="taxonomic scope" value="Bacteria"/>
</dbReference>
<dbReference type="PANTHER" id="PTHR12521:SF0">
    <property type="entry name" value="ADP-RIBOSE GLYCOHYDROLASE OARD1"/>
    <property type="match status" value="1"/>
</dbReference>
<dbReference type="SUPFAM" id="SSF52949">
    <property type="entry name" value="Macro domain-like"/>
    <property type="match status" value="1"/>
</dbReference>
<dbReference type="Proteomes" id="UP000016587">
    <property type="component" value="Chromosome"/>
</dbReference>
<dbReference type="InterPro" id="IPR043472">
    <property type="entry name" value="Macro_dom-like"/>
</dbReference>
<dbReference type="KEGG" id="dgg:DGI_1292"/>
<dbReference type="Gene3D" id="3.40.220.10">
    <property type="entry name" value="Leucine Aminopeptidase, subunit E, domain 1"/>
    <property type="match status" value="1"/>
</dbReference>
<protein>
    <submittedName>
        <fullName evidence="1">Putative Appr-1-p processing domain protein</fullName>
    </submittedName>
</protein>
<dbReference type="RefSeq" id="WP_021759937.1">
    <property type="nucleotide sequence ID" value="NC_022444.1"/>
</dbReference>
<evidence type="ECO:0000313" key="1">
    <source>
        <dbReference type="EMBL" id="AGW13145.1"/>
    </source>
</evidence>
<dbReference type="STRING" id="1121448.DGI_1292"/>
<dbReference type="PANTHER" id="PTHR12521">
    <property type="entry name" value="PROTEIN C6ORF130"/>
    <property type="match status" value="1"/>
</dbReference>
<proteinExistence type="predicted"/>
<dbReference type="AlphaFoldDB" id="T2G986"/>
<gene>
    <name evidence="1" type="ORF">DGI_1292</name>
</gene>
<dbReference type="HOGENOM" id="CLU_3250447_0_0_7"/>
<name>T2G986_MEGG1</name>
<dbReference type="EMBL" id="CP006585">
    <property type="protein sequence ID" value="AGW13145.1"/>
    <property type="molecule type" value="Genomic_DNA"/>
</dbReference>
<accession>T2G986</accession>
<dbReference type="GO" id="GO:0140291">
    <property type="term" value="P:peptidyl-glutamate ADP-deribosylation"/>
    <property type="evidence" value="ECO:0007669"/>
    <property type="project" value="TreeGrafter"/>
</dbReference>
<reference evidence="2" key="2">
    <citation type="submission" date="2013-07" db="EMBL/GenBank/DDBJ databases">
        <authorList>
            <person name="Morais-Silva F.O."/>
            <person name="Rezende A.M."/>
            <person name="Pimentel C."/>
            <person name="Resende D.M."/>
            <person name="Santos C.I."/>
            <person name="Clemente C."/>
            <person name="de Oliveira L.M."/>
            <person name="da Silva S.M."/>
            <person name="Costa D.A."/>
            <person name="Varela-Raposo A."/>
            <person name="Horacio E.C.A."/>
            <person name="Matos M."/>
            <person name="Flores O."/>
            <person name="Ruiz J.C."/>
            <person name="Rodrigues-Pousada C."/>
        </authorList>
    </citation>
    <scope>NUCLEOTIDE SEQUENCE [LARGE SCALE GENOMIC DNA]</scope>
    <source>
        <strain evidence="2">ATCC 19364 / DSM 1382 / NCIMB 9332 / VKM B-1759</strain>
    </source>
</reference>
<organism evidence="1 2">
    <name type="scientific">Megalodesulfovibrio gigas (strain ATCC 19364 / DSM 1382 / NCIMB 9332 / VKM B-1759)</name>
    <name type="common">Desulfovibrio gigas</name>
    <dbReference type="NCBI Taxonomy" id="1121448"/>
    <lineage>
        <taxon>Bacteria</taxon>
        <taxon>Pseudomonadati</taxon>
        <taxon>Thermodesulfobacteriota</taxon>
        <taxon>Desulfovibrionia</taxon>
        <taxon>Desulfovibrionales</taxon>
        <taxon>Desulfovibrionaceae</taxon>
        <taxon>Megalodesulfovibrio</taxon>
    </lineage>
</organism>
<dbReference type="InterPro" id="IPR050892">
    <property type="entry name" value="ADP-ribose_metab_enzymes"/>
</dbReference>
<evidence type="ECO:0000313" key="2">
    <source>
        <dbReference type="Proteomes" id="UP000016587"/>
    </source>
</evidence>
<keyword evidence="2" id="KW-1185">Reference proteome</keyword>